<keyword evidence="4" id="KW-1185">Reference proteome</keyword>
<reference evidence="3 4" key="1">
    <citation type="submission" date="2018-08" db="EMBL/GenBank/DDBJ databases">
        <title>Genomic Encyclopedia of Type Strains, Phase IV (KMG-IV): sequencing the most valuable type-strain genomes for metagenomic binning, comparative biology and taxonomic classification.</title>
        <authorList>
            <person name="Goeker M."/>
        </authorList>
    </citation>
    <scope>NUCLEOTIDE SEQUENCE [LARGE SCALE GENOMIC DNA]</scope>
    <source>
        <strain evidence="3 4">DSM 25527</strain>
    </source>
</reference>
<sequence length="58" mass="6401">MTLGSDRSAPKGKPDKPVSKSRVQTKKQDMGAALRSVYRRTIDEEIPSEMLDLLAKLG</sequence>
<dbReference type="EMBL" id="QXDC01000002">
    <property type="protein sequence ID" value="RIA47042.1"/>
    <property type="molecule type" value="Genomic_DNA"/>
</dbReference>
<evidence type="ECO:0000313" key="4">
    <source>
        <dbReference type="Proteomes" id="UP000266568"/>
    </source>
</evidence>
<comment type="caution">
    <text evidence="3">The sequence shown here is derived from an EMBL/GenBank/DDBJ whole genome shotgun (WGS) entry which is preliminary data.</text>
</comment>
<dbReference type="InterPro" id="IPR041649">
    <property type="entry name" value="NepR"/>
</dbReference>
<accession>A0A397PDC8</accession>
<feature type="compositionally biased region" description="Basic and acidic residues" evidence="1">
    <location>
        <begin position="8"/>
        <end position="18"/>
    </location>
</feature>
<dbReference type="RefSeq" id="WP_170150959.1">
    <property type="nucleotide sequence ID" value="NZ_QXDC01000002.1"/>
</dbReference>
<evidence type="ECO:0000256" key="1">
    <source>
        <dbReference type="SAM" id="MobiDB-lite"/>
    </source>
</evidence>
<dbReference type="AlphaFoldDB" id="A0A397PDC8"/>
<dbReference type="Pfam" id="PF18557">
    <property type="entry name" value="NepR"/>
    <property type="match status" value="1"/>
</dbReference>
<feature type="region of interest" description="Disordered" evidence="1">
    <location>
        <begin position="1"/>
        <end position="32"/>
    </location>
</feature>
<dbReference type="Proteomes" id="UP000266568">
    <property type="component" value="Unassembled WGS sequence"/>
</dbReference>
<feature type="domain" description="Anti-sigma factor NepR" evidence="2">
    <location>
        <begin position="29"/>
        <end position="57"/>
    </location>
</feature>
<organism evidence="3 4">
    <name type="scientific">Hephaestia caeni</name>
    <dbReference type="NCBI Taxonomy" id="645617"/>
    <lineage>
        <taxon>Bacteria</taxon>
        <taxon>Pseudomonadati</taxon>
        <taxon>Pseudomonadota</taxon>
        <taxon>Alphaproteobacteria</taxon>
        <taxon>Sphingomonadales</taxon>
        <taxon>Sphingomonadaceae</taxon>
        <taxon>Hephaestia</taxon>
    </lineage>
</organism>
<evidence type="ECO:0000259" key="2">
    <source>
        <dbReference type="Pfam" id="PF18557"/>
    </source>
</evidence>
<gene>
    <name evidence="3" type="ORF">DFR49_1607</name>
</gene>
<proteinExistence type="predicted"/>
<protein>
    <recommendedName>
        <fullName evidence="2">Anti-sigma factor NepR domain-containing protein</fullName>
    </recommendedName>
</protein>
<evidence type="ECO:0000313" key="3">
    <source>
        <dbReference type="EMBL" id="RIA47042.1"/>
    </source>
</evidence>
<name>A0A397PDC8_9SPHN</name>